<evidence type="ECO:0000313" key="4">
    <source>
        <dbReference type="Proteomes" id="UP000078396"/>
    </source>
</evidence>
<name>A0A178LMX0_MYCIR</name>
<organism evidence="3 4">
    <name type="scientific">Mycolicibacterium iranicum</name>
    <name type="common">Mycobacterium iranicum</name>
    <dbReference type="NCBI Taxonomy" id="912594"/>
    <lineage>
        <taxon>Bacteria</taxon>
        <taxon>Bacillati</taxon>
        <taxon>Actinomycetota</taxon>
        <taxon>Actinomycetes</taxon>
        <taxon>Mycobacteriales</taxon>
        <taxon>Mycobacteriaceae</taxon>
        <taxon>Mycolicibacterium</taxon>
    </lineage>
</organism>
<evidence type="ECO:0000256" key="1">
    <source>
        <dbReference type="ARBA" id="ARBA00023125"/>
    </source>
</evidence>
<dbReference type="GO" id="GO:0003677">
    <property type="term" value="F:DNA binding"/>
    <property type="evidence" value="ECO:0007669"/>
    <property type="project" value="UniProtKB-KW"/>
</dbReference>
<dbReference type="GO" id="GO:0003700">
    <property type="term" value="F:DNA-binding transcription factor activity"/>
    <property type="evidence" value="ECO:0007669"/>
    <property type="project" value="TreeGrafter"/>
</dbReference>
<dbReference type="PANTHER" id="PTHR46797:SF1">
    <property type="entry name" value="METHYLPHOSPHONATE SYNTHASE"/>
    <property type="match status" value="1"/>
</dbReference>
<evidence type="ECO:0000259" key="2">
    <source>
        <dbReference type="PROSITE" id="PS50943"/>
    </source>
</evidence>
<gene>
    <name evidence="3" type="ORF">A4X20_28665</name>
</gene>
<protein>
    <submittedName>
        <fullName evidence="3">XRE family transcriptional regulator</fullName>
    </submittedName>
</protein>
<dbReference type="CDD" id="cd00093">
    <property type="entry name" value="HTH_XRE"/>
    <property type="match status" value="1"/>
</dbReference>
<dbReference type="PROSITE" id="PS50943">
    <property type="entry name" value="HTH_CROC1"/>
    <property type="match status" value="1"/>
</dbReference>
<dbReference type="InterPro" id="IPR001387">
    <property type="entry name" value="Cro/C1-type_HTH"/>
</dbReference>
<dbReference type="SMART" id="SM00530">
    <property type="entry name" value="HTH_XRE"/>
    <property type="match status" value="1"/>
</dbReference>
<dbReference type="Pfam" id="PF13560">
    <property type="entry name" value="HTH_31"/>
    <property type="match status" value="1"/>
</dbReference>
<dbReference type="EMBL" id="LWCS01000055">
    <property type="protein sequence ID" value="OAN32053.1"/>
    <property type="molecule type" value="Genomic_DNA"/>
</dbReference>
<dbReference type="RefSeq" id="WP_064284499.1">
    <property type="nucleotide sequence ID" value="NZ_LWCS01000055.1"/>
</dbReference>
<dbReference type="GO" id="GO:0005829">
    <property type="term" value="C:cytosol"/>
    <property type="evidence" value="ECO:0007669"/>
    <property type="project" value="TreeGrafter"/>
</dbReference>
<dbReference type="Gene3D" id="1.10.260.40">
    <property type="entry name" value="lambda repressor-like DNA-binding domains"/>
    <property type="match status" value="1"/>
</dbReference>
<dbReference type="InterPro" id="IPR050807">
    <property type="entry name" value="TransReg_Diox_bact_type"/>
</dbReference>
<proteinExistence type="predicted"/>
<keyword evidence="1" id="KW-0238">DNA-binding</keyword>
<dbReference type="OrthoDB" id="4282897at2"/>
<dbReference type="Proteomes" id="UP000078396">
    <property type="component" value="Unassembled WGS sequence"/>
</dbReference>
<dbReference type="AlphaFoldDB" id="A0A178LMX0"/>
<sequence length="118" mass="12800">MTTDNASLGPTLRELREFSGKTLKAVAEPSGISTAYLQKLERGEVKSPSPKVLYGLAETLGADYLELMRRAGYVVPGGTSHGNTLAHALSSEGLTEQEADALTTYLQLLRHQQRQRNA</sequence>
<feature type="domain" description="HTH cro/C1-type" evidence="2">
    <location>
        <begin position="12"/>
        <end position="67"/>
    </location>
</feature>
<reference evidence="3 4" key="1">
    <citation type="submission" date="2016-04" db="EMBL/GenBank/DDBJ databases">
        <title>Draft Genome Sequences of Staphylococcus capitis Strain H36, S. capitis Strain H65, S. cohnii Strain H62, S. hominis Strain H69, Mycobacterium iranicum Strain H39, Plantibacter sp. Strain H53, Pseudomonas oryzihabitans Strain H72, and Microbacterium sp. Strain H83, isolated from residential settings.</title>
        <authorList>
            <person name="Lymperopoulou D."/>
            <person name="Adams R.I."/>
            <person name="Lindow S."/>
            <person name="Coil D.A."/>
            <person name="Jospin G."/>
            <person name="Eisen J.A."/>
        </authorList>
    </citation>
    <scope>NUCLEOTIDE SEQUENCE [LARGE SCALE GENOMIC DNA]</scope>
    <source>
        <strain evidence="3 4">H39</strain>
    </source>
</reference>
<dbReference type="InterPro" id="IPR010982">
    <property type="entry name" value="Lambda_DNA-bd_dom_sf"/>
</dbReference>
<evidence type="ECO:0000313" key="3">
    <source>
        <dbReference type="EMBL" id="OAN32053.1"/>
    </source>
</evidence>
<dbReference type="SUPFAM" id="SSF47413">
    <property type="entry name" value="lambda repressor-like DNA-binding domains"/>
    <property type="match status" value="1"/>
</dbReference>
<dbReference type="PANTHER" id="PTHR46797">
    <property type="entry name" value="HTH-TYPE TRANSCRIPTIONAL REGULATOR"/>
    <property type="match status" value="1"/>
</dbReference>
<comment type="caution">
    <text evidence="3">The sequence shown here is derived from an EMBL/GenBank/DDBJ whole genome shotgun (WGS) entry which is preliminary data.</text>
</comment>
<accession>A0A178LMX0</accession>